<keyword evidence="1" id="KW-0472">Membrane</keyword>
<dbReference type="AlphaFoldDB" id="A0A9J6C2P0"/>
<dbReference type="OrthoDB" id="8118226at2759"/>
<proteinExistence type="predicted"/>
<reference evidence="2" key="1">
    <citation type="submission" date="2021-03" db="EMBL/GenBank/DDBJ databases">
        <title>Chromosome level genome of the anhydrobiotic midge Polypedilum vanderplanki.</title>
        <authorList>
            <person name="Yoshida Y."/>
            <person name="Kikawada T."/>
            <person name="Gusev O."/>
        </authorList>
    </citation>
    <scope>NUCLEOTIDE SEQUENCE</scope>
    <source>
        <strain evidence="2">NIAS01</strain>
        <tissue evidence="2">Whole body or cell culture</tissue>
    </source>
</reference>
<keyword evidence="3" id="KW-1185">Reference proteome</keyword>
<organism evidence="2 3">
    <name type="scientific">Polypedilum vanderplanki</name>
    <name type="common">Sleeping chironomid midge</name>
    <dbReference type="NCBI Taxonomy" id="319348"/>
    <lineage>
        <taxon>Eukaryota</taxon>
        <taxon>Metazoa</taxon>
        <taxon>Ecdysozoa</taxon>
        <taxon>Arthropoda</taxon>
        <taxon>Hexapoda</taxon>
        <taxon>Insecta</taxon>
        <taxon>Pterygota</taxon>
        <taxon>Neoptera</taxon>
        <taxon>Endopterygota</taxon>
        <taxon>Diptera</taxon>
        <taxon>Nematocera</taxon>
        <taxon>Chironomoidea</taxon>
        <taxon>Chironomidae</taxon>
        <taxon>Chironominae</taxon>
        <taxon>Polypedilum</taxon>
        <taxon>Polypedilum</taxon>
    </lineage>
</organism>
<feature type="transmembrane region" description="Helical" evidence="1">
    <location>
        <begin position="60"/>
        <end position="86"/>
    </location>
</feature>
<gene>
    <name evidence="2" type="ORF">PVAND_006138</name>
</gene>
<dbReference type="Proteomes" id="UP001107558">
    <property type="component" value="Chromosome 2"/>
</dbReference>
<dbReference type="EMBL" id="JADBJN010000002">
    <property type="protein sequence ID" value="KAG5676290.1"/>
    <property type="molecule type" value="Genomic_DNA"/>
</dbReference>
<evidence type="ECO:0000313" key="3">
    <source>
        <dbReference type="Proteomes" id="UP001107558"/>
    </source>
</evidence>
<evidence type="ECO:0000313" key="2">
    <source>
        <dbReference type="EMBL" id="KAG5676290.1"/>
    </source>
</evidence>
<feature type="transmembrane region" description="Helical" evidence="1">
    <location>
        <begin position="128"/>
        <end position="148"/>
    </location>
</feature>
<keyword evidence="1" id="KW-0812">Transmembrane</keyword>
<feature type="transmembrane region" description="Helical" evidence="1">
    <location>
        <begin position="98"/>
        <end position="116"/>
    </location>
</feature>
<keyword evidence="1" id="KW-1133">Transmembrane helix</keyword>
<comment type="caution">
    <text evidence="2">The sequence shown here is derived from an EMBL/GenBank/DDBJ whole genome shotgun (WGS) entry which is preliminary data.</text>
</comment>
<sequence length="156" mass="16922">MAKQCLNNCCCCCTLETGGLVIGWINIIFGFLGFIGSIIMVVFSAGALNVPGISGVEEALWITMIVIFSIYIVFTLIYAIAGILLVIGTKRREHGKMVLMLFLMGLGVILSFIQLFTGANAATITSSILVALLQLYFFICIFSLYAMIKNENEGKG</sequence>
<protein>
    <submittedName>
        <fullName evidence="2">Uncharacterized protein</fullName>
    </submittedName>
</protein>
<name>A0A9J6C2P0_POLVA</name>
<feature type="transmembrane region" description="Helical" evidence="1">
    <location>
        <begin position="24"/>
        <end position="48"/>
    </location>
</feature>
<evidence type="ECO:0000256" key="1">
    <source>
        <dbReference type="SAM" id="Phobius"/>
    </source>
</evidence>
<accession>A0A9J6C2P0</accession>